<name>A0AC58JNI8_DANRE</name>
<dbReference type="Proteomes" id="UP000000437">
    <property type="component" value="Chromosome 5"/>
</dbReference>
<keyword evidence="2" id="KW-0378">Hydrolase</keyword>
<keyword evidence="1" id="KW-1185">Reference proteome</keyword>
<keyword evidence="2" id="KW-0645">Protease</keyword>
<evidence type="ECO:0000313" key="2">
    <source>
        <dbReference type="RefSeq" id="XP_073808045.1"/>
    </source>
</evidence>
<reference evidence="2" key="1">
    <citation type="submission" date="2025-08" db="UniProtKB">
        <authorList>
            <consortium name="RefSeq"/>
        </authorList>
    </citation>
    <scope>IDENTIFICATION</scope>
    <source>
        <strain evidence="2">Tuebingen</strain>
        <tissue evidence="2">Fibroblasts and whole tissue</tissue>
    </source>
</reference>
<sequence length="654" mass="74377">MSEGLNNTQKQATSISPFQHNTETTTCLCKTETEEGSKDLQKDMKEKKHTFRIHLNSNTYSVPCNPSVTVIEALRTNKTFMEEKAKFKNKQKQIIIQRSKGEFPRAAVKTDFPCCLVERDEILDITFMKEETTYMESHSKYSTNQKPESLVTFWVKKEGGTNVKKLLKSSALKKIAPYVCVWAFKGEKVKTALKRDGRFNNVIYRKTCGLSEFGSETRYELSIPVDDLDRKAFQVVVISNKYQPDSQETVYTEHQSITSAADMTETADPIQSPTNTEPKQKPTGNTKKSRDSSRYVPKRFAANRIDDSTDTLDFLRNQFQDLLKTLKHRENLKNNSDVQKFFRAEFSKSVENFSEVKKVKQLMKFSDSVCQIRKTGSALGTGFLLFDGFILTNAHVIGIDTDLTKLNFAEFTAVFDYEDLDSEIKRISVKKLASYFYGKNESGCHLDYALLELEDNPKIEMFPLVNCYSANRPLNKSQICIVGHPGKGVKKMDPCFIIEKEHLLEAANKHISENADYIHVMTQRALEDKWEIHENQIFYESCFFHGSSGSPVFDADCKLIGVHTGGYVYPKPGNKFGSIVEYSFSMKPILANIRTQANIKGLNEIVNNIAPDRVNENSTKSPEHDNQSVCVMEYSDEESKRLSHDGVSTGLTWV</sequence>
<proteinExistence type="predicted"/>
<evidence type="ECO:0000313" key="1">
    <source>
        <dbReference type="Proteomes" id="UP000000437"/>
    </source>
</evidence>
<dbReference type="RefSeq" id="XP_073808045.1">
    <property type="nucleotide sequence ID" value="XM_073951944.1"/>
</dbReference>
<accession>A0AC58JNI8</accession>
<organism evidence="1 2">
    <name type="scientific">Danio rerio</name>
    <name type="common">Zebrafish</name>
    <name type="synonym">Brachydanio rerio</name>
    <dbReference type="NCBI Taxonomy" id="7955"/>
    <lineage>
        <taxon>Eukaryota</taxon>
        <taxon>Metazoa</taxon>
        <taxon>Chordata</taxon>
        <taxon>Craniata</taxon>
        <taxon>Vertebrata</taxon>
        <taxon>Euteleostomi</taxon>
        <taxon>Actinopterygii</taxon>
        <taxon>Neopterygii</taxon>
        <taxon>Teleostei</taxon>
        <taxon>Ostariophysi</taxon>
        <taxon>Cypriniformes</taxon>
        <taxon>Danionidae</taxon>
        <taxon>Danioninae</taxon>
        <taxon>Danio</taxon>
    </lineage>
</organism>
<protein>
    <submittedName>
        <fullName evidence="2">Serine protease FAM111A</fullName>
    </submittedName>
</protein>
<gene>
    <name evidence="2" type="primary">fam111b</name>
</gene>